<proteinExistence type="predicted"/>
<evidence type="ECO:0000313" key="2">
    <source>
        <dbReference type="Proteomes" id="UP001172101"/>
    </source>
</evidence>
<protein>
    <submittedName>
        <fullName evidence="1">Uncharacterized protein</fullName>
    </submittedName>
</protein>
<comment type="caution">
    <text evidence="1">The sequence shown here is derived from an EMBL/GenBank/DDBJ whole genome shotgun (WGS) entry which is preliminary data.</text>
</comment>
<sequence>MRMKDWIVGGHYREISSQNQNQNQIAPATARHLQATIADKATDVFLELLKQDGVRPHTKSTAVVVGGPKASNSTSPSLPAVPPLDYLRLVVNAGKLTQADVDRYIANEPAKPGKALRPKKQPGATPLDYLAALVKDGHFTQDDVLEYLVGKEKDMVPGLSATMKRKVLGQVNHSD</sequence>
<dbReference type="GeneID" id="85331155"/>
<reference evidence="1" key="1">
    <citation type="submission" date="2023-06" db="EMBL/GenBank/DDBJ databases">
        <title>Genome-scale phylogeny and comparative genomics of the fungal order Sordariales.</title>
        <authorList>
            <consortium name="Lawrence Berkeley National Laboratory"/>
            <person name="Hensen N."/>
            <person name="Bonometti L."/>
            <person name="Westerberg I."/>
            <person name="Brannstrom I.O."/>
            <person name="Guillou S."/>
            <person name="Cros-Aarteil S."/>
            <person name="Calhoun S."/>
            <person name="Haridas S."/>
            <person name="Kuo A."/>
            <person name="Mondo S."/>
            <person name="Pangilinan J."/>
            <person name="Riley R."/>
            <person name="LaButti K."/>
            <person name="Andreopoulos B."/>
            <person name="Lipzen A."/>
            <person name="Chen C."/>
            <person name="Yanf M."/>
            <person name="Daum C."/>
            <person name="Ng V."/>
            <person name="Clum A."/>
            <person name="Steindorff A."/>
            <person name="Ohm R."/>
            <person name="Martin F."/>
            <person name="Silar P."/>
            <person name="Natvig D."/>
            <person name="Lalanne C."/>
            <person name="Gautier V."/>
            <person name="Ament-velasquez S.L."/>
            <person name="Kruys A."/>
            <person name="Hutchinson M.I."/>
            <person name="Powell A.J."/>
            <person name="Barry K."/>
            <person name="Miller A.N."/>
            <person name="Grigoriev I.V."/>
            <person name="Debuchy R."/>
            <person name="Gladieux P."/>
            <person name="Thoren M.H."/>
            <person name="Johannesson H."/>
        </authorList>
    </citation>
    <scope>NUCLEOTIDE SEQUENCE</scope>
    <source>
        <strain evidence="1">SMH2392-1A</strain>
    </source>
</reference>
<evidence type="ECO:0000313" key="1">
    <source>
        <dbReference type="EMBL" id="KAK0728215.1"/>
    </source>
</evidence>
<keyword evidence="2" id="KW-1185">Reference proteome</keyword>
<gene>
    <name evidence="1" type="ORF">B0T26DRAFT_869336</name>
</gene>
<dbReference type="AlphaFoldDB" id="A0AA40B5S8"/>
<dbReference type="EMBL" id="JAUIRO010000002">
    <property type="protein sequence ID" value="KAK0728215.1"/>
    <property type="molecule type" value="Genomic_DNA"/>
</dbReference>
<name>A0AA40B5S8_9PEZI</name>
<organism evidence="1 2">
    <name type="scientific">Lasiosphaeria miniovina</name>
    <dbReference type="NCBI Taxonomy" id="1954250"/>
    <lineage>
        <taxon>Eukaryota</taxon>
        <taxon>Fungi</taxon>
        <taxon>Dikarya</taxon>
        <taxon>Ascomycota</taxon>
        <taxon>Pezizomycotina</taxon>
        <taxon>Sordariomycetes</taxon>
        <taxon>Sordariomycetidae</taxon>
        <taxon>Sordariales</taxon>
        <taxon>Lasiosphaeriaceae</taxon>
        <taxon>Lasiosphaeria</taxon>
    </lineage>
</organism>
<dbReference type="Proteomes" id="UP001172101">
    <property type="component" value="Unassembled WGS sequence"/>
</dbReference>
<dbReference type="RefSeq" id="XP_060301070.1">
    <property type="nucleotide sequence ID" value="XM_060447885.1"/>
</dbReference>
<accession>A0AA40B5S8</accession>